<organism evidence="3 4">
    <name type="scientific">Alteribacter keqinensis</name>
    <dbReference type="NCBI Taxonomy" id="2483800"/>
    <lineage>
        <taxon>Bacteria</taxon>
        <taxon>Bacillati</taxon>
        <taxon>Bacillota</taxon>
        <taxon>Bacilli</taxon>
        <taxon>Bacillales</taxon>
        <taxon>Bacillaceae</taxon>
        <taxon>Alteribacter</taxon>
    </lineage>
</organism>
<feature type="domain" description="Sodium symporter small subunit" evidence="2">
    <location>
        <begin position="10"/>
        <end position="86"/>
    </location>
</feature>
<evidence type="ECO:0000256" key="1">
    <source>
        <dbReference type="SAM" id="Phobius"/>
    </source>
</evidence>
<comment type="caution">
    <text evidence="3">The sequence shown here is derived from an EMBL/GenBank/DDBJ whole genome shotgun (WGS) entry which is preliminary data.</text>
</comment>
<feature type="transmembrane region" description="Helical" evidence="1">
    <location>
        <begin position="20"/>
        <end position="38"/>
    </location>
</feature>
<dbReference type="EMBL" id="RHIB01000002">
    <property type="protein sequence ID" value="RNA67462.1"/>
    <property type="molecule type" value="Genomic_DNA"/>
</dbReference>
<dbReference type="NCBIfam" id="TIGR03647">
    <property type="entry name" value="Na_symport_sm"/>
    <property type="match status" value="1"/>
</dbReference>
<keyword evidence="1" id="KW-0472">Membrane</keyword>
<dbReference type="RefSeq" id="WP_122898879.1">
    <property type="nucleotide sequence ID" value="NZ_RHIB01000002.1"/>
</dbReference>
<evidence type="ECO:0000259" key="2">
    <source>
        <dbReference type="Pfam" id="PF13937"/>
    </source>
</evidence>
<dbReference type="OrthoDB" id="9797746at2"/>
<keyword evidence="4" id="KW-1185">Reference proteome</keyword>
<dbReference type="Pfam" id="PF13937">
    <property type="entry name" value="DUF4212"/>
    <property type="match status" value="1"/>
</dbReference>
<evidence type="ECO:0000313" key="4">
    <source>
        <dbReference type="Proteomes" id="UP000278746"/>
    </source>
</evidence>
<feature type="transmembrane region" description="Helical" evidence="1">
    <location>
        <begin position="50"/>
        <end position="71"/>
    </location>
</feature>
<accession>A0A3M7TRW7</accession>
<dbReference type="InterPro" id="IPR019886">
    <property type="entry name" value="Na_symporter_ssu"/>
</dbReference>
<keyword evidence="1" id="KW-1133">Transmembrane helix</keyword>
<evidence type="ECO:0000313" key="3">
    <source>
        <dbReference type="EMBL" id="RNA67462.1"/>
    </source>
</evidence>
<reference evidence="3 4" key="1">
    <citation type="submission" date="2018-10" db="EMBL/GenBank/DDBJ databases">
        <title>Bacillus Keqinensis sp. nov., a moderately halophilic bacterium isolated from a saline-alkaline lake.</title>
        <authorList>
            <person name="Wang H."/>
        </authorList>
    </citation>
    <scope>NUCLEOTIDE SEQUENCE [LARGE SCALE GENOMIC DNA]</scope>
    <source>
        <strain evidence="3 4">KQ-3</strain>
    </source>
</reference>
<sequence length="101" mass="11625">MKKIDKSVADAYYREKNKYILLFLSIWFVVSFGVVLFADSLQFEVPILGFPFHYFMGAQGSILTFIILLFINAKVSDRIDQKYGIDESANEQISYGKTVDH</sequence>
<keyword evidence="1" id="KW-0812">Transmembrane</keyword>
<protein>
    <submittedName>
        <fullName evidence="3">DUF4212 domain-containing protein</fullName>
    </submittedName>
</protein>
<gene>
    <name evidence="3" type="ORF">EBO34_12045</name>
</gene>
<proteinExistence type="predicted"/>
<name>A0A3M7TRW7_9BACI</name>
<dbReference type="Proteomes" id="UP000278746">
    <property type="component" value="Unassembled WGS sequence"/>
</dbReference>
<dbReference type="AlphaFoldDB" id="A0A3M7TRW7"/>